<dbReference type="InterPro" id="IPR058163">
    <property type="entry name" value="LysR-type_TF_proteobact-type"/>
</dbReference>
<comment type="caution">
    <text evidence="3">The sequence shown here is derived from an EMBL/GenBank/DDBJ whole genome shotgun (WGS) entry which is preliminary data.</text>
</comment>
<dbReference type="EMBL" id="WXFA01000010">
    <property type="protein sequence ID" value="MBM3092557.1"/>
    <property type="molecule type" value="Genomic_DNA"/>
</dbReference>
<dbReference type="Pfam" id="PF03466">
    <property type="entry name" value="LysR_substrate"/>
    <property type="match status" value="1"/>
</dbReference>
<comment type="similarity">
    <text evidence="1">Belongs to the LysR transcriptional regulatory family.</text>
</comment>
<sequence>MRLDIDLTDMLVDLAHSGVDVALRIARAPSASLIAREIAPVRMIVCASPDYLARSGTPQQPSDLGGHETFSYSYLSLGDSWMFSDVEGRETQVRIDPVVHATNGDLLRALALAGGGVIVQPDFIVGDDIASGRLVPLLESWHMSALNLYAVYLSRRHLSPEVRVFIDYLVETLGRSTAQASDRLR</sequence>
<organism evidence="3 4">
    <name type="scientific">Ensifer canadensis</name>
    <dbReference type="NCBI Taxonomy" id="555315"/>
    <lineage>
        <taxon>Bacteria</taxon>
        <taxon>Pseudomonadati</taxon>
        <taxon>Pseudomonadota</taxon>
        <taxon>Alphaproteobacteria</taxon>
        <taxon>Hyphomicrobiales</taxon>
        <taxon>Rhizobiaceae</taxon>
        <taxon>Sinorhizobium/Ensifer group</taxon>
        <taxon>Ensifer</taxon>
    </lineage>
</organism>
<reference evidence="3 4" key="1">
    <citation type="submission" date="2020-01" db="EMBL/GenBank/DDBJ databases">
        <title>Draft genome assembly of Ensifer adhaerens T173.</title>
        <authorList>
            <person name="Craig J.E."/>
            <person name="Stinchcombe J.R."/>
        </authorList>
    </citation>
    <scope>NUCLEOTIDE SEQUENCE [LARGE SCALE GENOMIC DNA]</scope>
    <source>
        <strain evidence="3 4">T173</strain>
    </source>
</reference>
<feature type="domain" description="LysR substrate-binding" evidence="2">
    <location>
        <begin position="2"/>
        <end position="173"/>
    </location>
</feature>
<gene>
    <name evidence="3" type="ORF">GFB56_17305</name>
</gene>
<dbReference type="RefSeq" id="WP_025424791.1">
    <property type="nucleotide sequence ID" value="NZ_CP083370.1"/>
</dbReference>
<name>A0AAW4FNB4_9HYPH</name>
<accession>A0AAW4FNB4</accession>
<dbReference type="InterPro" id="IPR005119">
    <property type="entry name" value="LysR_subst-bd"/>
</dbReference>
<dbReference type="SUPFAM" id="SSF53850">
    <property type="entry name" value="Periplasmic binding protein-like II"/>
    <property type="match status" value="1"/>
</dbReference>
<evidence type="ECO:0000313" key="4">
    <source>
        <dbReference type="Proteomes" id="UP000744980"/>
    </source>
</evidence>
<evidence type="ECO:0000256" key="1">
    <source>
        <dbReference type="ARBA" id="ARBA00009437"/>
    </source>
</evidence>
<dbReference type="Gene3D" id="3.40.190.10">
    <property type="entry name" value="Periplasmic binding protein-like II"/>
    <property type="match status" value="2"/>
</dbReference>
<protein>
    <recommendedName>
        <fullName evidence="2">LysR substrate-binding domain-containing protein</fullName>
    </recommendedName>
</protein>
<dbReference type="AlphaFoldDB" id="A0AAW4FNB4"/>
<keyword evidence="4" id="KW-1185">Reference proteome</keyword>
<evidence type="ECO:0000259" key="2">
    <source>
        <dbReference type="Pfam" id="PF03466"/>
    </source>
</evidence>
<dbReference type="PANTHER" id="PTHR30537:SF5">
    <property type="entry name" value="HTH-TYPE TRANSCRIPTIONAL ACTIVATOR TTDR-RELATED"/>
    <property type="match status" value="1"/>
</dbReference>
<proteinExistence type="inferred from homology"/>
<evidence type="ECO:0000313" key="3">
    <source>
        <dbReference type="EMBL" id="MBM3092557.1"/>
    </source>
</evidence>
<dbReference type="PANTHER" id="PTHR30537">
    <property type="entry name" value="HTH-TYPE TRANSCRIPTIONAL REGULATOR"/>
    <property type="match status" value="1"/>
</dbReference>
<dbReference type="Proteomes" id="UP000744980">
    <property type="component" value="Unassembled WGS sequence"/>
</dbReference>
<dbReference type="GO" id="GO:0006351">
    <property type="term" value="P:DNA-templated transcription"/>
    <property type="evidence" value="ECO:0007669"/>
    <property type="project" value="TreeGrafter"/>
</dbReference>
<dbReference type="GO" id="GO:0043565">
    <property type="term" value="F:sequence-specific DNA binding"/>
    <property type="evidence" value="ECO:0007669"/>
    <property type="project" value="TreeGrafter"/>
</dbReference>
<dbReference type="GO" id="GO:0003700">
    <property type="term" value="F:DNA-binding transcription factor activity"/>
    <property type="evidence" value="ECO:0007669"/>
    <property type="project" value="TreeGrafter"/>
</dbReference>
<dbReference type="CDD" id="cd08422">
    <property type="entry name" value="PBP2_CrgA_like"/>
    <property type="match status" value="1"/>
</dbReference>